<feature type="region of interest" description="Disordered" evidence="1">
    <location>
        <begin position="1"/>
        <end position="202"/>
    </location>
</feature>
<gene>
    <name evidence="2" type="ORF">AVDCRST_MAG67-4237</name>
</gene>
<sequence length="202" mass="23585">ETQQPARSHRRARRRRPRAQRQRQPRRRPEVRAAGLLARREDHALPVHAGPARVRALADLAGRRDLREGHPPRDRARGQALEGRWLQGQGRRREQAADRRDQRRRRPAQGVGDDQEHRQEDDQPARLRAARRPRPHREVPLDEARGRPQAAGHHGLSHGPQERCAARFALLRVPQERDLGRRRRHRRAAGPRRRPDRAEDVL</sequence>
<organism evidence="2">
    <name type="scientific">uncultured Solirubrobacteraceae bacterium</name>
    <dbReference type="NCBI Taxonomy" id="1162706"/>
    <lineage>
        <taxon>Bacteria</taxon>
        <taxon>Bacillati</taxon>
        <taxon>Actinomycetota</taxon>
        <taxon>Thermoleophilia</taxon>
        <taxon>Solirubrobacterales</taxon>
        <taxon>Solirubrobacteraceae</taxon>
        <taxon>environmental samples</taxon>
    </lineage>
</organism>
<feature type="compositionally biased region" description="Basic and acidic residues" evidence="1">
    <location>
        <begin position="61"/>
        <end position="77"/>
    </location>
</feature>
<proteinExistence type="predicted"/>
<accession>A0A6J4TNI6</accession>
<feature type="compositionally biased region" description="Basic and acidic residues" evidence="1">
    <location>
        <begin position="136"/>
        <end position="146"/>
    </location>
</feature>
<feature type="non-terminal residue" evidence="2">
    <location>
        <position position="202"/>
    </location>
</feature>
<evidence type="ECO:0000313" key="2">
    <source>
        <dbReference type="EMBL" id="CAA9528185.1"/>
    </source>
</evidence>
<dbReference type="AlphaFoldDB" id="A0A6J4TNI6"/>
<feature type="non-terminal residue" evidence="2">
    <location>
        <position position="1"/>
    </location>
</feature>
<feature type="compositionally biased region" description="Basic and acidic residues" evidence="1">
    <location>
        <begin position="114"/>
        <end position="125"/>
    </location>
</feature>
<protein>
    <submittedName>
        <fullName evidence="2">Uncharacterized protein</fullName>
    </submittedName>
</protein>
<feature type="compositionally biased region" description="Basic residues" evidence="1">
    <location>
        <begin position="180"/>
        <end position="195"/>
    </location>
</feature>
<feature type="compositionally biased region" description="Basic and acidic residues" evidence="1">
    <location>
        <begin position="91"/>
        <end position="101"/>
    </location>
</feature>
<feature type="compositionally biased region" description="Basic residues" evidence="1">
    <location>
        <begin position="7"/>
        <end position="26"/>
    </location>
</feature>
<dbReference type="EMBL" id="CADCVQ010000160">
    <property type="protein sequence ID" value="CAA9528185.1"/>
    <property type="molecule type" value="Genomic_DNA"/>
</dbReference>
<name>A0A6J4TNI6_9ACTN</name>
<reference evidence="2" key="1">
    <citation type="submission" date="2020-02" db="EMBL/GenBank/DDBJ databases">
        <authorList>
            <person name="Meier V. D."/>
        </authorList>
    </citation>
    <scope>NUCLEOTIDE SEQUENCE</scope>
    <source>
        <strain evidence="2">AVDCRST_MAG67</strain>
    </source>
</reference>
<evidence type="ECO:0000256" key="1">
    <source>
        <dbReference type="SAM" id="MobiDB-lite"/>
    </source>
</evidence>